<feature type="transmembrane region" description="Helical" evidence="1">
    <location>
        <begin position="112"/>
        <end position="130"/>
    </location>
</feature>
<dbReference type="Proteomes" id="UP001197247">
    <property type="component" value="Unassembled WGS sequence"/>
</dbReference>
<organism evidence="2 3">
    <name type="scientific">Kineosporia corallincola</name>
    <dbReference type="NCBI Taxonomy" id="2835133"/>
    <lineage>
        <taxon>Bacteria</taxon>
        <taxon>Bacillati</taxon>
        <taxon>Actinomycetota</taxon>
        <taxon>Actinomycetes</taxon>
        <taxon>Kineosporiales</taxon>
        <taxon>Kineosporiaceae</taxon>
        <taxon>Kineosporia</taxon>
    </lineage>
</organism>
<accession>A0ABS5TKF1</accession>
<dbReference type="RefSeq" id="WP_214157929.1">
    <property type="nucleotide sequence ID" value="NZ_JAHBAY010000009.1"/>
</dbReference>
<evidence type="ECO:0000256" key="1">
    <source>
        <dbReference type="SAM" id="Phobius"/>
    </source>
</evidence>
<evidence type="ECO:0000313" key="2">
    <source>
        <dbReference type="EMBL" id="MBT0771561.1"/>
    </source>
</evidence>
<protein>
    <submittedName>
        <fullName evidence="2">Uncharacterized protein</fullName>
    </submittedName>
</protein>
<keyword evidence="1" id="KW-0472">Membrane</keyword>
<keyword evidence="3" id="KW-1185">Reference proteome</keyword>
<sequence>MDRSDILPAFLIGLQIIGLLLLVPTGILMYRNSIRDAEFRRDAGMNDQPPTGGRGTVRLLRIRDTEGLRPRELLSLQLLARTLLSRRPLVMVYAGFPLTQLSWLFLADHWWMRAFSLFLAVFYLSTAVRIERNARLGAAFLRQHPLPGQERAGR</sequence>
<dbReference type="EMBL" id="JAHBAY010000009">
    <property type="protein sequence ID" value="MBT0771561.1"/>
    <property type="molecule type" value="Genomic_DNA"/>
</dbReference>
<reference evidence="2 3" key="1">
    <citation type="submission" date="2021-05" db="EMBL/GenBank/DDBJ databases">
        <title>Kineosporia and Streptomyces sp. nov. two new marine actinobacteria isolated from Coral.</title>
        <authorList>
            <person name="Buangrab K."/>
            <person name="Sutthacheep M."/>
            <person name="Yeemin T."/>
            <person name="Harunari E."/>
            <person name="Igarashi Y."/>
            <person name="Kanchanasin P."/>
            <person name="Tanasupawat S."/>
            <person name="Phongsopitanun W."/>
        </authorList>
    </citation>
    <scope>NUCLEOTIDE SEQUENCE [LARGE SCALE GENOMIC DNA]</scope>
    <source>
        <strain evidence="2 3">J2-2</strain>
    </source>
</reference>
<gene>
    <name evidence="2" type="ORF">KIH74_21665</name>
</gene>
<name>A0ABS5TKF1_9ACTN</name>
<proteinExistence type="predicted"/>
<evidence type="ECO:0000313" key="3">
    <source>
        <dbReference type="Proteomes" id="UP001197247"/>
    </source>
</evidence>
<keyword evidence="1" id="KW-1133">Transmembrane helix</keyword>
<feature type="transmembrane region" description="Helical" evidence="1">
    <location>
        <begin position="6"/>
        <end position="30"/>
    </location>
</feature>
<comment type="caution">
    <text evidence="2">The sequence shown here is derived from an EMBL/GenBank/DDBJ whole genome shotgun (WGS) entry which is preliminary data.</text>
</comment>
<feature type="transmembrane region" description="Helical" evidence="1">
    <location>
        <begin position="89"/>
        <end position="106"/>
    </location>
</feature>
<keyword evidence="1" id="KW-0812">Transmembrane</keyword>